<evidence type="ECO:0000313" key="5">
    <source>
        <dbReference type="Proteomes" id="UP000033869"/>
    </source>
</evidence>
<dbReference type="PRINTS" id="PR01727">
    <property type="entry name" value="DNABINDINGHU"/>
</dbReference>
<dbReference type="SMART" id="SM00411">
    <property type="entry name" value="BHL"/>
    <property type="match status" value="1"/>
</dbReference>
<dbReference type="GO" id="GO:0003677">
    <property type="term" value="F:DNA binding"/>
    <property type="evidence" value="ECO:0007669"/>
    <property type="project" value="UniProtKB-KW"/>
</dbReference>
<proteinExistence type="inferred from homology"/>
<protein>
    <submittedName>
        <fullName evidence="4">DNA-binding protein HU-beta</fullName>
    </submittedName>
</protein>
<evidence type="ECO:0000256" key="3">
    <source>
        <dbReference type="RuleBase" id="RU003939"/>
    </source>
</evidence>
<keyword evidence="2 4" id="KW-0238">DNA-binding</keyword>
<evidence type="ECO:0000313" key="4">
    <source>
        <dbReference type="EMBL" id="KKS09176.1"/>
    </source>
</evidence>
<comment type="caution">
    <text evidence="4">The sequence shown here is derived from an EMBL/GenBank/DDBJ whole genome shotgun (WGS) entry which is preliminary data.</text>
</comment>
<dbReference type="PROSITE" id="PS00045">
    <property type="entry name" value="HISTONE_LIKE"/>
    <property type="match status" value="1"/>
</dbReference>
<evidence type="ECO:0000256" key="1">
    <source>
        <dbReference type="ARBA" id="ARBA00023067"/>
    </source>
</evidence>
<accession>A0A0G0YI17</accession>
<reference evidence="4 5" key="1">
    <citation type="journal article" date="2015" name="Nature">
        <title>rRNA introns, odd ribosomes, and small enigmatic genomes across a large radiation of phyla.</title>
        <authorList>
            <person name="Brown C.T."/>
            <person name="Hug L.A."/>
            <person name="Thomas B.C."/>
            <person name="Sharon I."/>
            <person name="Castelle C.J."/>
            <person name="Singh A."/>
            <person name="Wilkins M.J."/>
            <person name="Williams K.H."/>
            <person name="Banfield J.F."/>
        </authorList>
    </citation>
    <scope>NUCLEOTIDE SEQUENCE [LARGE SCALE GENOMIC DNA]</scope>
</reference>
<dbReference type="SUPFAM" id="SSF47729">
    <property type="entry name" value="IHF-like DNA-binding proteins"/>
    <property type="match status" value="1"/>
</dbReference>
<keyword evidence="1" id="KW-0226">DNA condensation</keyword>
<dbReference type="GO" id="GO:0030261">
    <property type="term" value="P:chromosome condensation"/>
    <property type="evidence" value="ECO:0007669"/>
    <property type="project" value="UniProtKB-KW"/>
</dbReference>
<organism evidence="4 5">
    <name type="scientific">candidate division CPR2 bacterium GW2011_GWC1_41_48</name>
    <dbReference type="NCBI Taxonomy" id="1618344"/>
    <lineage>
        <taxon>Bacteria</taxon>
        <taxon>Bacteria division CPR2</taxon>
    </lineage>
</organism>
<dbReference type="CDD" id="cd13831">
    <property type="entry name" value="HU"/>
    <property type="match status" value="1"/>
</dbReference>
<dbReference type="Proteomes" id="UP000033869">
    <property type="component" value="Unassembled WGS sequence"/>
</dbReference>
<dbReference type="InterPro" id="IPR010992">
    <property type="entry name" value="IHF-like_DNA-bd_dom_sf"/>
</dbReference>
<dbReference type="AlphaFoldDB" id="A0A0G0YI17"/>
<dbReference type="Gene3D" id="4.10.520.10">
    <property type="entry name" value="IHF-like DNA-binding proteins"/>
    <property type="match status" value="1"/>
</dbReference>
<dbReference type="PANTHER" id="PTHR33175:SF3">
    <property type="entry name" value="DNA-BINDING PROTEIN HU-BETA"/>
    <property type="match status" value="1"/>
</dbReference>
<dbReference type="EMBL" id="LCBL01000003">
    <property type="protein sequence ID" value="KKS09176.1"/>
    <property type="molecule type" value="Genomic_DNA"/>
</dbReference>
<name>A0A0G0YI17_UNCC2</name>
<dbReference type="InterPro" id="IPR000119">
    <property type="entry name" value="Hist_DNA-bd"/>
</dbReference>
<dbReference type="InterPro" id="IPR020816">
    <property type="entry name" value="Histone-like_DNA-bd_CS"/>
</dbReference>
<gene>
    <name evidence="4" type="ORF">UU65_C0003G0231</name>
</gene>
<dbReference type="PANTHER" id="PTHR33175">
    <property type="entry name" value="DNA-BINDING PROTEIN HU"/>
    <property type="match status" value="1"/>
</dbReference>
<dbReference type="Pfam" id="PF00216">
    <property type="entry name" value="Bac_DNA_binding"/>
    <property type="match status" value="1"/>
</dbReference>
<comment type="similarity">
    <text evidence="3">Belongs to the bacterial histone-like protein family.</text>
</comment>
<evidence type="ECO:0000256" key="2">
    <source>
        <dbReference type="ARBA" id="ARBA00023125"/>
    </source>
</evidence>
<dbReference type="GO" id="GO:0030527">
    <property type="term" value="F:structural constituent of chromatin"/>
    <property type="evidence" value="ECO:0007669"/>
    <property type="project" value="InterPro"/>
</dbReference>
<sequence>MTKQQLVDALSKETGMSKKNVDSFLDTMTTIITDKVTKGEKVAITGFGTFDLGKRAARRGRNPQNGDYINIPEMKMPRFRAGKKLKEAVR</sequence>